<feature type="region of interest" description="Disordered" evidence="1">
    <location>
        <begin position="1"/>
        <end position="31"/>
    </location>
</feature>
<dbReference type="AlphaFoldDB" id="A0A8T0R9V3"/>
<evidence type="ECO:0000313" key="3">
    <source>
        <dbReference type="Proteomes" id="UP000823388"/>
    </source>
</evidence>
<evidence type="ECO:0000313" key="2">
    <source>
        <dbReference type="EMBL" id="KAG2582254.1"/>
    </source>
</evidence>
<feature type="compositionally biased region" description="Basic residues" evidence="1">
    <location>
        <begin position="174"/>
        <end position="186"/>
    </location>
</feature>
<comment type="caution">
    <text evidence="2">The sequence shown here is derived from an EMBL/GenBank/DDBJ whole genome shotgun (WGS) entry which is preliminary data.</text>
</comment>
<feature type="region of interest" description="Disordered" evidence="1">
    <location>
        <begin position="101"/>
        <end position="141"/>
    </location>
</feature>
<accession>A0A8T0R9V3</accession>
<dbReference type="EMBL" id="CM029047">
    <property type="protein sequence ID" value="KAG2582254.1"/>
    <property type="molecule type" value="Genomic_DNA"/>
</dbReference>
<name>A0A8T0R9V3_PANVG</name>
<keyword evidence="3" id="KW-1185">Reference proteome</keyword>
<feature type="compositionally biased region" description="Low complexity" evidence="1">
    <location>
        <begin position="187"/>
        <end position="201"/>
    </location>
</feature>
<evidence type="ECO:0000256" key="1">
    <source>
        <dbReference type="SAM" id="MobiDB-lite"/>
    </source>
</evidence>
<feature type="compositionally biased region" description="Low complexity" evidence="1">
    <location>
        <begin position="123"/>
        <end position="137"/>
    </location>
</feature>
<protein>
    <submittedName>
        <fullName evidence="2">Uncharacterized protein</fullName>
    </submittedName>
</protein>
<gene>
    <name evidence="2" type="ORF">PVAP13_6KG097535</name>
</gene>
<dbReference type="Proteomes" id="UP000823388">
    <property type="component" value="Chromosome 6K"/>
</dbReference>
<feature type="compositionally biased region" description="Basic residues" evidence="1">
    <location>
        <begin position="104"/>
        <end position="122"/>
    </location>
</feature>
<feature type="region of interest" description="Disordered" evidence="1">
    <location>
        <begin position="174"/>
        <end position="212"/>
    </location>
</feature>
<proteinExistence type="predicted"/>
<organism evidence="2 3">
    <name type="scientific">Panicum virgatum</name>
    <name type="common">Blackwell switchgrass</name>
    <dbReference type="NCBI Taxonomy" id="38727"/>
    <lineage>
        <taxon>Eukaryota</taxon>
        <taxon>Viridiplantae</taxon>
        <taxon>Streptophyta</taxon>
        <taxon>Embryophyta</taxon>
        <taxon>Tracheophyta</taxon>
        <taxon>Spermatophyta</taxon>
        <taxon>Magnoliopsida</taxon>
        <taxon>Liliopsida</taxon>
        <taxon>Poales</taxon>
        <taxon>Poaceae</taxon>
        <taxon>PACMAD clade</taxon>
        <taxon>Panicoideae</taxon>
        <taxon>Panicodae</taxon>
        <taxon>Paniceae</taxon>
        <taxon>Panicinae</taxon>
        <taxon>Panicum</taxon>
        <taxon>Panicum sect. Hiantes</taxon>
    </lineage>
</organism>
<reference evidence="2" key="1">
    <citation type="submission" date="2020-05" db="EMBL/GenBank/DDBJ databases">
        <title>WGS assembly of Panicum virgatum.</title>
        <authorList>
            <person name="Lovell J.T."/>
            <person name="Jenkins J."/>
            <person name="Shu S."/>
            <person name="Juenger T.E."/>
            <person name="Schmutz J."/>
        </authorList>
    </citation>
    <scope>NUCLEOTIDE SEQUENCE</scope>
    <source>
        <strain evidence="2">AP13</strain>
    </source>
</reference>
<sequence length="212" mass="22946">MASSCILKSTAGGRRKNRMKSALEGGSTSKKRKKCPICYDFGHHWYKCKNGNPEDIAAMEAVRGPPKKMLKKATTCNTESSIVVPTPASGMVFPHNEAVANATHKTRKRKSSTKTGVTKKKGPTTTTSTSTADTRSTIFGTGSNDPLPVQVMYPAPLLRDIGCPEVIEQTVHTPRKKCAVKKKLTPRRAPVVVPSPSSPASNTRSKKQLQLE</sequence>